<keyword evidence="4" id="KW-0238">DNA-binding</keyword>
<keyword evidence="11" id="KW-1185">Reference proteome</keyword>
<evidence type="ECO:0000256" key="5">
    <source>
        <dbReference type="ARBA" id="ARBA00023163"/>
    </source>
</evidence>
<comment type="caution">
    <text evidence="10">The sequence shown here is derived from an EMBL/GenBank/DDBJ whole genome shotgun (WGS) entry which is preliminary data.</text>
</comment>
<accession>A0A9N7MU61</accession>
<evidence type="ECO:0000256" key="1">
    <source>
        <dbReference type="ARBA" id="ARBA00004123"/>
    </source>
</evidence>
<evidence type="ECO:0000256" key="2">
    <source>
        <dbReference type="ARBA" id="ARBA00022473"/>
    </source>
</evidence>
<proteinExistence type="predicted"/>
<feature type="region of interest" description="Disordered" evidence="7">
    <location>
        <begin position="124"/>
        <end position="181"/>
    </location>
</feature>
<evidence type="ECO:0000256" key="3">
    <source>
        <dbReference type="ARBA" id="ARBA00023015"/>
    </source>
</evidence>
<dbReference type="Pfam" id="PF03634">
    <property type="entry name" value="TCP"/>
    <property type="match status" value="1"/>
</dbReference>
<dbReference type="GO" id="GO:2000032">
    <property type="term" value="P:regulation of secondary shoot formation"/>
    <property type="evidence" value="ECO:0007669"/>
    <property type="project" value="TreeGrafter"/>
</dbReference>
<dbReference type="GO" id="GO:0043565">
    <property type="term" value="F:sequence-specific DNA binding"/>
    <property type="evidence" value="ECO:0007669"/>
    <property type="project" value="TreeGrafter"/>
</dbReference>
<dbReference type="Proteomes" id="UP001153555">
    <property type="component" value="Unassembled WGS sequence"/>
</dbReference>
<dbReference type="PANTHER" id="PTHR31072:SF224">
    <property type="entry name" value="TRANSCRIPTION FACTOR TCP1"/>
    <property type="match status" value="1"/>
</dbReference>
<reference evidence="10" key="1">
    <citation type="submission" date="2019-12" db="EMBL/GenBank/DDBJ databases">
        <authorList>
            <person name="Scholes J."/>
        </authorList>
    </citation>
    <scope>NUCLEOTIDE SEQUENCE</scope>
</reference>
<sequence>MLGKNSYLLQQAGAEAEADPDPIHSLDLLSAHYLAHQNPPPVLEPPTVLYSEEGPSGPKSTKKDRHSKINTAQGPRDRRVRLSIGVARKFFDLQEVLGFDKPSKTLDWLLTKSRSAIKHLVDASKSSVISSDDDDEPGQKSSKNLDKKGKSSKKNNSKQLAAAKESRAKARARARERTWEKMDQSEAVVAAAAKRKVNAAETSSTFGFDNNTAPCPYSTTVVGEGGCWDSMANFESSLSAILDHHKFNVRSSNN</sequence>
<keyword evidence="2" id="KW-0217">Developmental protein</keyword>
<dbReference type="GO" id="GO:0003700">
    <property type="term" value="F:DNA-binding transcription factor activity"/>
    <property type="evidence" value="ECO:0007669"/>
    <property type="project" value="InterPro"/>
</dbReference>
<dbReference type="InterPro" id="IPR017888">
    <property type="entry name" value="CYC/TB1_R_domain"/>
</dbReference>
<gene>
    <name evidence="10" type="ORF">SHERM_14625</name>
</gene>
<evidence type="ECO:0000259" key="8">
    <source>
        <dbReference type="PROSITE" id="PS51369"/>
    </source>
</evidence>
<feature type="compositionally biased region" description="Basic and acidic residues" evidence="7">
    <location>
        <begin position="164"/>
        <end position="181"/>
    </location>
</feature>
<dbReference type="GO" id="GO:0005634">
    <property type="term" value="C:nucleus"/>
    <property type="evidence" value="ECO:0007669"/>
    <property type="project" value="UniProtKB-SubCell"/>
</dbReference>
<evidence type="ECO:0000313" key="11">
    <source>
        <dbReference type="Proteomes" id="UP001153555"/>
    </source>
</evidence>
<keyword evidence="6" id="KW-0539">Nucleus</keyword>
<comment type="subcellular location">
    <subcellularLocation>
        <location evidence="1">Nucleus</location>
    </subcellularLocation>
</comment>
<dbReference type="PROSITE" id="PS51370">
    <property type="entry name" value="R"/>
    <property type="match status" value="1"/>
</dbReference>
<dbReference type="PROSITE" id="PS51369">
    <property type="entry name" value="TCP"/>
    <property type="match status" value="1"/>
</dbReference>
<dbReference type="InterPro" id="IPR017887">
    <property type="entry name" value="TF_TCP_subgr"/>
</dbReference>
<dbReference type="PANTHER" id="PTHR31072">
    <property type="entry name" value="TRANSCRIPTION FACTOR TCP4-RELATED"/>
    <property type="match status" value="1"/>
</dbReference>
<name>A0A9N7MU61_STRHE</name>
<dbReference type="AlphaFoldDB" id="A0A9N7MU61"/>
<organism evidence="10 11">
    <name type="scientific">Striga hermonthica</name>
    <name type="common">Purple witchweed</name>
    <name type="synonym">Buchnera hermonthica</name>
    <dbReference type="NCBI Taxonomy" id="68872"/>
    <lineage>
        <taxon>Eukaryota</taxon>
        <taxon>Viridiplantae</taxon>
        <taxon>Streptophyta</taxon>
        <taxon>Embryophyta</taxon>
        <taxon>Tracheophyta</taxon>
        <taxon>Spermatophyta</taxon>
        <taxon>Magnoliopsida</taxon>
        <taxon>eudicotyledons</taxon>
        <taxon>Gunneridae</taxon>
        <taxon>Pentapetalae</taxon>
        <taxon>asterids</taxon>
        <taxon>lamiids</taxon>
        <taxon>Lamiales</taxon>
        <taxon>Orobanchaceae</taxon>
        <taxon>Buchnereae</taxon>
        <taxon>Striga</taxon>
    </lineage>
</organism>
<dbReference type="EMBL" id="CACSLK010012206">
    <property type="protein sequence ID" value="CAA0814327.1"/>
    <property type="molecule type" value="Genomic_DNA"/>
</dbReference>
<feature type="region of interest" description="Disordered" evidence="7">
    <location>
        <begin position="36"/>
        <end position="78"/>
    </location>
</feature>
<evidence type="ECO:0000313" key="10">
    <source>
        <dbReference type="EMBL" id="CAA0814327.1"/>
    </source>
</evidence>
<dbReference type="InterPro" id="IPR005333">
    <property type="entry name" value="Transcription_factor_TCP"/>
</dbReference>
<evidence type="ECO:0000256" key="6">
    <source>
        <dbReference type="ARBA" id="ARBA00023242"/>
    </source>
</evidence>
<feature type="domain" description="R" evidence="9">
    <location>
        <begin position="164"/>
        <end position="181"/>
    </location>
</feature>
<keyword evidence="3" id="KW-0805">Transcription regulation</keyword>
<keyword evidence="5" id="KW-0804">Transcription</keyword>
<feature type="domain" description="TCP" evidence="8">
    <location>
        <begin position="62"/>
        <end position="120"/>
    </location>
</feature>
<protein>
    <submittedName>
        <fullName evidence="10">Transcription factor TCP1</fullName>
    </submittedName>
</protein>
<evidence type="ECO:0000256" key="7">
    <source>
        <dbReference type="SAM" id="MobiDB-lite"/>
    </source>
</evidence>
<evidence type="ECO:0000259" key="9">
    <source>
        <dbReference type="PROSITE" id="PS51370"/>
    </source>
</evidence>
<evidence type="ECO:0000256" key="4">
    <source>
        <dbReference type="ARBA" id="ARBA00023125"/>
    </source>
</evidence>
<dbReference type="OrthoDB" id="1896834at2759"/>